<evidence type="ECO:0000313" key="8">
    <source>
        <dbReference type="Proteomes" id="UP000537161"/>
    </source>
</evidence>
<dbReference type="Proteomes" id="UP000537161">
    <property type="component" value="Unassembled WGS sequence"/>
</dbReference>
<dbReference type="EMBL" id="JACIJH010000003">
    <property type="protein sequence ID" value="MBB5706019.1"/>
    <property type="molecule type" value="Genomic_DNA"/>
</dbReference>
<keyword evidence="4" id="KW-0804">Transcription</keyword>
<dbReference type="SUPFAM" id="SSF88659">
    <property type="entry name" value="Sigma3 and sigma4 domains of RNA polymerase sigma factors"/>
    <property type="match status" value="1"/>
</dbReference>
<evidence type="ECO:0000256" key="3">
    <source>
        <dbReference type="ARBA" id="ARBA00023082"/>
    </source>
</evidence>
<evidence type="ECO:0000256" key="2">
    <source>
        <dbReference type="ARBA" id="ARBA00023015"/>
    </source>
</evidence>
<protein>
    <submittedName>
        <fullName evidence="7">RNA polymerase sigma-70 factor (ECF subfamily)</fullName>
    </submittedName>
</protein>
<keyword evidence="3" id="KW-0731">Sigma factor</keyword>
<evidence type="ECO:0000256" key="4">
    <source>
        <dbReference type="ARBA" id="ARBA00023163"/>
    </source>
</evidence>
<dbReference type="InterPro" id="IPR013325">
    <property type="entry name" value="RNA_pol_sigma_r2"/>
</dbReference>
<dbReference type="Gene3D" id="1.10.1740.10">
    <property type="match status" value="1"/>
</dbReference>
<dbReference type="PANTHER" id="PTHR43133">
    <property type="entry name" value="RNA POLYMERASE ECF-TYPE SIGMA FACTO"/>
    <property type="match status" value="1"/>
</dbReference>
<name>A0A7W9EQ03_9SPHN</name>
<dbReference type="InterPro" id="IPR014284">
    <property type="entry name" value="RNA_pol_sigma-70_dom"/>
</dbReference>
<accession>A0A7W9EQ03</accession>
<comment type="similarity">
    <text evidence="1">Belongs to the sigma-70 factor family. ECF subfamily.</text>
</comment>
<evidence type="ECO:0000313" key="7">
    <source>
        <dbReference type="EMBL" id="MBB5706019.1"/>
    </source>
</evidence>
<gene>
    <name evidence="7" type="ORF">FHR21_001363</name>
</gene>
<dbReference type="InterPro" id="IPR013324">
    <property type="entry name" value="RNA_pol_sigma_r3/r4-like"/>
</dbReference>
<comment type="caution">
    <text evidence="7">The sequence shown here is derived from an EMBL/GenBank/DDBJ whole genome shotgun (WGS) entry which is preliminary data.</text>
</comment>
<sequence length="183" mass="20390">MRHEIPERDVDEREQDRAFADAIGRFGPALARMARGYEADPDLRRDLEQDIQIALWQSFARFDGRCALSTWVWRVAHNRATSHMIAHRRRNAAGWTSLDEIDLADDAPSPFDAAESGQAMDLILSIVDRLDPPDRQILLLYLEGVAGAEIGAITGVSADIVATKIHRFKAKLARRFAPEGSAA</sequence>
<dbReference type="GO" id="GO:0016987">
    <property type="term" value="F:sigma factor activity"/>
    <property type="evidence" value="ECO:0007669"/>
    <property type="project" value="UniProtKB-KW"/>
</dbReference>
<dbReference type="InterPro" id="IPR039425">
    <property type="entry name" value="RNA_pol_sigma-70-like"/>
</dbReference>
<reference evidence="7 8" key="1">
    <citation type="submission" date="2020-08" db="EMBL/GenBank/DDBJ databases">
        <title>Genomic Encyclopedia of Type Strains, Phase IV (KMG-IV): sequencing the most valuable type-strain genomes for metagenomic binning, comparative biology and taxonomic classification.</title>
        <authorList>
            <person name="Goeker M."/>
        </authorList>
    </citation>
    <scope>NUCLEOTIDE SEQUENCE [LARGE SCALE GENOMIC DNA]</scope>
    <source>
        <strain evidence="7 8">DSM 27163</strain>
    </source>
</reference>
<dbReference type="SUPFAM" id="SSF88946">
    <property type="entry name" value="Sigma2 domain of RNA polymerase sigma factors"/>
    <property type="match status" value="1"/>
</dbReference>
<dbReference type="AlphaFoldDB" id="A0A7W9EQ03"/>
<dbReference type="NCBIfam" id="TIGR02937">
    <property type="entry name" value="sigma70-ECF"/>
    <property type="match status" value="1"/>
</dbReference>
<dbReference type="InterPro" id="IPR036388">
    <property type="entry name" value="WH-like_DNA-bd_sf"/>
</dbReference>
<dbReference type="InterPro" id="IPR007627">
    <property type="entry name" value="RNA_pol_sigma70_r2"/>
</dbReference>
<dbReference type="Pfam" id="PF08281">
    <property type="entry name" value="Sigma70_r4_2"/>
    <property type="match status" value="1"/>
</dbReference>
<dbReference type="PANTHER" id="PTHR43133:SF45">
    <property type="entry name" value="RNA POLYMERASE ECF-TYPE SIGMA FACTOR"/>
    <property type="match status" value="1"/>
</dbReference>
<evidence type="ECO:0000256" key="1">
    <source>
        <dbReference type="ARBA" id="ARBA00010641"/>
    </source>
</evidence>
<evidence type="ECO:0000259" key="6">
    <source>
        <dbReference type="Pfam" id="PF08281"/>
    </source>
</evidence>
<keyword evidence="8" id="KW-1185">Reference proteome</keyword>
<dbReference type="GO" id="GO:0006352">
    <property type="term" value="P:DNA-templated transcription initiation"/>
    <property type="evidence" value="ECO:0007669"/>
    <property type="project" value="InterPro"/>
</dbReference>
<dbReference type="GO" id="GO:0003677">
    <property type="term" value="F:DNA binding"/>
    <property type="evidence" value="ECO:0007669"/>
    <property type="project" value="InterPro"/>
</dbReference>
<dbReference type="InterPro" id="IPR013249">
    <property type="entry name" value="RNA_pol_sigma70_r4_t2"/>
</dbReference>
<dbReference type="Gene3D" id="1.10.10.10">
    <property type="entry name" value="Winged helix-like DNA-binding domain superfamily/Winged helix DNA-binding domain"/>
    <property type="match status" value="1"/>
</dbReference>
<feature type="domain" description="RNA polymerase sigma factor 70 region 4 type 2" evidence="6">
    <location>
        <begin position="122"/>
        <end position="172"/>
    </location>
</feature>
<dbReference type="Pfam" id="PF04542">
    <property type="entry name" value="Sigma70_r2"/>
    <property type="match status" value="1"/>
</dbReference>
<feature type="domain" description="RNA polymerase sigma-70 region 2" evidence="5">
    <location>
        <begin position="24"/>
        <end position="89"/>
    </location>
</feature>
<keyword evidence="2" id="KW-0805">Transcription regulation</keyword>
<evidence type="ECO:0000259" key="5">
    <source>
        <dbReference type="Pfam" id="PF04542"/>
    </source>
</evidence>
<dbReference type="RefSeq" id="WP_184096595.1">
    <property type="nucleotide sequence ID" value="NZ_JACIJH010000003.1"/>
</dbReference>
<organism evidence="7 8">
    <name type="scientific">Sphingopyxis panaciterrulae</name>
    <dbReference type="NCBI Taxonomy" id="462372"/>
    <lineage>
        <taxon>Bacteria</taxon>
        <taxon>Pseudomonadati</taxon>
        <taxon>Pseudomonadota</taxon>
        <taxon>Alphaproteobacteria</taxon>
        <taxon>Sphingomonadales</taxon>
        <taxon>Sphingomonadaceae</taxon>
        <taxon>Sphingopyxis</taxon>
    </lineage>
</organism>
<proteinExistence type="inferred from homology"/>